<dbReference type="InterPro" id="IPR013249">
    <property type="entry name" value="RNA_pol_sigma70_r4_t2"/>
</dbReference>
<dbReference type="SUPFAM" id="SSF88946">
    <property type="entry name" value="Sigma2 domain of RNA polymerase sigma factors"/>
    <property type="match status" value="1"/>
</dbReference>
<dbReference type="InterPro" id="IPR007627">
    <property type="entry name" value="RNA_pol_sigma70_r2"/>
</dbReference>
<dbReference type="Pfam" id="PF04542">
    <property type="entry name" value="Sigma70_r2"/>
    <property type="match status" value="1"/>
</dbReference>
<keyword evidence="9" id="KW-1185">Reference proteome</keyword>
<sequence length="198" mass="22226">MRRVSDERAVWLGRHVLPHEAALRAWLRNRKLPGLEIDDIIQETYSKLIALDSVAHIRNPRTYAFQTAHSVLVSQARRARVVSFELVADIDELAAIADDPSPERQIADRDELRRLGEAIAGLPGKIRDVFTLRRIEGLSQREVATRLGLSESTVEKHMSRSLLLLADRFVRGGNPSDRASEPVRPMRGSHAQGDRSGD</sequence>
<proteinExistence type="inferred from homology"/>
<comment type="caution">
    <text evidence="8">The sequence shown here is derived from an EMBL/GenBank/DDBJ whole genome shotgun (WGS) entry which is preliminary data.</text>
</comment>
<gene>
    <name evidence="8" type="ORF">ACFPIE_16740</name>
</gene>
<dbReference type="InterPro" id="IPR014284">
    <property type="entry name" value="RNA_pol_sigma-70_dom"/>
</dbReference>
<dbReference type="SUPFAM" id="SSF88659">
    <property type="entry name" value="Sigma3 and sigma4 domains of RNA polymerase sigma factors"/>
    <property type="match status" value="1"/>
</dbReference>
<evidence type="ECO:0000259" key="6">
    <source>
        <dbReference type="Pfam" id="PF04542"/>
    </source>
</evidence>
<dbReference type="Gene3D" id="1.10.10.10">
    <property type="entry name" value="Winged helix-like DNA-binding domain superfamily/Winged helix DNA-binding domain"/>
    <property type="match status" value="1"/>
</dbReference>
<dbReference type="PANTHER" id="PTHR43133">
    <property type="entry name" value="RNA POLYMERASE ECF-TYPE SIGMA FACTO"/>
    <property type="match status" value="1"/>
</dbReference>
<feature type="domain" description="RNA polymerase sigma-70 region 2" evidence="6">
    <location>
        <begin position="19"/>
        <end position="80"/>
    </location>
</feature>
<evidence type="ECO:0000256" key="5">
    <source>
        <dbReference type="SAM" id="MobiDB-lite"/>
    </source>
</evidence>
<evidence type="ECO:0000313" key="9">
    <source>
        <dbReference type="Proteomes" id="UP001596152"/>
    </source>
</evidence>
<evidence type="ECO:0000256" key="3">
    <source>
        <dbReference type="ARBA" id="ARBA00023082"/>
    </source>
</evidence>
<dbReference type="CDD" id="cd06171">
    <property type="entry name" value="Sigma70_r4"/>
    <property type="match status" value="1"/>
</dbReference>
<keyword evidence="4" id="KW-0804">Transcription</keyword>
<dbReference type="Proteomes" id="UP001596152">
    <property type="component" value="Unassembled WGS sequence"/>
</dbReference>
<organism evidence="8 9">
    <name type="scientific">Brevundimonas staleyi</name>
    <dbReference type="NCBI Taxonomy" id="74326"/>
    <lineage>
        <taxon>Bacteria</taxon>
        <taxon>Pseudomonadati</taxon>
        <taxon>Pseudomonadota</taxon>
        <taxon>Alphaproteobacteria</taxon>
        <taxon>Caulobacterales</taxon>
        <taxon>Caulobacteraceae</taxon>
        <taxon>Brevundimonas</taxon>
    </lineage>
</organism>
<reference evidence="9" key="1">
    <citation type="journal article" date="2019" name="Int. J. Syst. Evol. Microbiol.">
        <title>The Global Catalogue of Microorganisms (GCM) 10K type strain sequencing project: providing services to taxonomists for standard genome sequencing and annotation.</title>
        <authorList>
            <consortium name="The Broad Institute Genomics Platform"/>
            <consortium name="The Broad Institute Genome Sequencing Center for Infectious Disease"/>
            <person name="Wu L."/>
            <person name="Ma J."/>
        </authorList>
    </citation>
    <scope>NUCLEOTIDE SEQUENCE [LARGE SCALE GENOMIC DNA]</scope>
    <source>
        <strain evidence="9">JCM 12125</strain>
    </source>
</reference>
<keyword evidence="2" id="KW-0805">Transcription regulation</keyword>
<dbReference type="InterPro" id="IPR039425">
    <property type="entry name" value="RNA_pol_sigma-70-like"/>
</dbReference>
<evidence type="ECO:0000256" key="1">
    <source>
        <dbReference type="ARBA" id="ARBA00010641"/>
    </source>
</evidence>
<evidence type="ECO:0000259" key="7">
    <source>
        <dbReference type="Pfam" id="PF08281"/>
    </source>
</evidence>
<accession>A0ABW0FUX8</accession>
<protein>
    <submittedName>
        <fullName evidence="8">RNA polymerase sigma factor</fullName>
    </submittedName>
</protein>
<dbReference type="InterPro" id="IPR013325">
    <property type="entry name" value="RNA_pol_sigma_r2"/>
</dbReference>
<feature type="domain" description="RNA polymerase sigma factor 70 region 4 type 2" evidence="7">
    <location>
        <begin position="113"/>
        <end position="163"/>
    </location>
</feature>
<dbReference type="InterPro" id="IPR013324">
    <property type="entry name" value="RNA_pol_sigma_r3/r4-like"/>
</dbReference>
<keyword evidence="3" id="KW-0731">Sigma factor</keyword>
<dbReference type="NCBIfam" id="TIGR02937">
    <property type="entry name" value="sigma70-ECF"/>
    <property type="match status" value="1"/>
</dbReference>
<name>A0ABW0FUX8_9CAUL</name>
<dbReference type="Pfam" id="PF08281">
    <property type="entry name" value="Sigma70_r4_2"/>
    <property type="match status" value="1"/>
</dbReference>
<dbReference type="PANTHER" id="PTHR43133:SF63">
    <property type="entry name" value="RNA POLYMERASE SIGMA FACTOR FECI-RELATED"/>
    <property type="match status" value="1"/>
</dbReference>
<evidence type="ECO:0000313" key="8">
    <source>
        <dbReference type="EMBL" id="MFC5345565.1"/>
    </source>
</evidence>
<dbReference type="EMBL" id="JBHSLF010000050">
    <property type="protein sequence ID" value="MFC5345565.1"/>
    <property type="molecule type" value="Genomic_DNA"/>
</dbReference>
<feature type="region of interest" description="Disordered" evidence="5">
    <location>
        <begin position="172"/>
        <end position="198"/>
    </location>
</feature>
<dbReference type="InterPro" id="IPR036388">
    <property type="entry name" value="WH-like_DNA-bd_sf"/>
</dbReference>
<comment type="similarity">
    <text evidence="1">Belongs to the sigma-70 factor family. ECF subfamily.</text>
</comment>
<dbReference type="RefSeq" id="WP_376867188.1">
    <property type="nucleotide sequence ID" value="NZ_JBHSLF010000050.1"/>
</dbReference>
<evidence type="ECO:0000256" key="2">
    <source>
        <dbReference type="ARBA" id="ARBA00023015"/>
    </source>
</evidence>
<evidence type="ECO:0000256" key="4">
    <source>
        <dbReference type="ARBA" id="ARBA00023163"/>
    </source>
</evidence>